<feature type="domain" description="DEK-C" evidence="3">
    <location>
        <begin position="3"/>
        <end position="58"/>
    </location>
</feature>
<keyword evidence="5" id="KW-1185">Reference proteome</keyword>
<dbReference type="Pfam" id="PF08766">
    <property type="entry name" value="DEK_C"/>
    <property type="match status" value="1"/>
</dbReference>
<dbReference type="Proteomes" id="UP001623330">
    <property type="component" value="Unassembled WGS sequence"/>
</dbReference>
<dbReference type="SUPFAM" id="SSF47592">
    <property type="entry name" value="SWIB/MDM2 domain"/>
    <property type="match status" value="1"/>
</dbReference>
<dbReference type="InterPro" id="IPR036885">
    <property type="entry name" value="SWIB_MDM2_dom_sf"/>
</dbReference>
<proteinExistence type="predicted"/>
<comment type="caution">
    <text evidence="4">The sequence shown here is derived from an EMBL/GenBank/DDBJ whole genome shotgun (WGS) entry which is preliminary data.</text>
</comment>
<protein>
    <submittedName>
        <fullName evidence="4">Protein TRI1</fullName>
    </submittedName>
</protein>
<name>A0ABR4NRQ3_9SACH</name>
<sequence>MSNVPLDSYVPILDAIISVSDPDKVSPKKIRRALEQLFSVSLEPQKREINELIVSRFQMLQNDPHILVSREEFSNLKKIQNNYDALLSSDSHIKKQKEKAKAKTKVDVKKKKKAKTTKAVTKPRTENPGSKSINSLKLRLSDELSDFLGQTELPRTQVVKLVWDYIKKHDLQSPSDRREIICDDRMRPIFGDKVTMFSLNKVLSQHLHKIDPVEVSPIGLSLEADIMNDFKQENGMLPLF</sequence>
<evidence type="ECO:0000259" key="2">
    <source>
        <dbReference type="PROSITE" id="PS51925"/>
    </source>
</evidence>
<dbReference type="InterPro" id="IPR019835">
    <property type="entry name" value="SWIB_domain"/>
</dbReference>
<organism evidence="4 5">
    <name type="scientific">Nakaseomyces bracarensis</name>
    <dbReference type="NCBI Taxonomy" id="273131"/>
    <lineage>
        <taxon>Eukaryota</taxon>
        <taxon>Fungi</taxon>
        <taxon>Dikarya</taxon>
        <taxon>Ascomycota</taxon>
        <taxon>Saccharomycotina</taxon>
        <taxon>Saccharomycetes</taxon>
        <taxon>Saccharomycetales</taxon>
        <taxon>Saccharomycetaceae</taxon>
        <taxon>Nakaseomyces</taxon>
    </lineage>
</organism>
<dbReference type="Pfam" id="PF02201">
    <property type="entry name" value="SWIB"/>
    <property type="match status" value="1"/>
</dbReference>
<dbReference type="CDD" id="cd10567">
    <property type="entry name" value="SWIB-MDM2_like"/>
    <property type="match status" value="1"/>
</dbReference>
<evidence type="ECO:0000256" key="1">
    <source>
        <dbReference type="SAM" id="MobiDB-lite"/>
    </source>
</evidence>
<feature type="domain" description="DM2" evidence="2">
    <location>
        <begin position="133"/>
        <end position="209"/>
    </location>
</feature>
<feature type="region of interest" description="Disordered" evidence="1">
    <location>
        <begin position="94"/>
        <end position="132"/>
    </location>
</feature>
<evidence type="ECO:0000259" key="3">
    <source>
        <dbReference type="PROSITE" id="PS51998"/>
    </source>
</evidence>
<accession>A0ABR4NRQ3</accession>
<evidence type="ECO:0000313" key="4">
    <source>
        <dbReference type="EMBL" id="KAL3231026.1"/>
    </source>
</evidence>
<dbReference type="Gene3D" id="1.10.245.10">
    <property type="entry name" value="SWIB/MDM2 domain"/>
    <property type="match status" value="1"/>
</dbReference>
<dbReference type="EMBL" id="JBEVYD010000008">
    <property type="protein sequence ID" value="KAL3231026.1"/>
    <property type="molecule type" value="Genomic_DNA"/>
</dbReference>
<dbReference type="InterPro" id="IPR003121">
    <property type="entry name" value="SWIB_MDM2_domain"/>
</dbReference>
<evidence type="ECO:0000313" key="5">
    <source>
        <dbReference type="Proteomes" id="UP001623330"/>
    </source>
</evidence>
<dbReference type="PROSITE" id="PS51925">
    <property type="entry name" value="SWIB_MDM2"/>
    <property type="match status" value="1"/>
</dbReference>
<dbReference type="SMART" id="SM00151">
    <property type="entry name" value="SWIB"/>
    <property type="match status" value="1"/>
</dbReference>
<gene>
    <name evidence="4" type="ORF">RNJ44_00665</name>
</gene>
<dbReference type="PROSITE" id="PS51998">
    <property type="entry name" value="DEK_C"/>
    <property type="match status" value="1"/>
</dbReference>
<dbReference type="InterPro" id="IPR014876">
    <property type="entry name" value="DEK_C"/>
</dbReference>
<dbReference type="PANTHER" id="PTHR13844">
    <property type="entry name" value="SWI/SNF-RELATED MATRIX-ASSOCIATED ACTIN-DEPENDENT REGULATOR OF CHROMATIN SUBFAMILY D"/>
    <property type="match status" value="1"/>
</dbReference>
<reference evidence="4 5" key="1">
    <citation type="submission" date="2024-05" db="EMBL/GenBank/DDBJ databases">
        <title>Long read based assembly of the Candida bracarensis genome reveals expanded adhesin content.</title>
        <authorList>
            <person name="Marcet-Houben M."/>
            <person name="Ksiezopolska E."/>
            <person name="Gabaldon T."/>
        </authorList>
    </citation>
    <scope>NUCLEOTIDE SEQUENCE [LARGE SCALE GENOMIC DNA]</scope>
    <source>
        <strain evidence="4 5">CBM6</strain>
    </source>
</reference>